<dbReference type="Proteomes" id="UP001152747">
    <property type="component" value="Unassembled WGS sequence"/>
</dbReference>
<dbReference type="EMBL" id="CANHGI010000003">
    <property type="protein sequence ID" value="CAI5444350.1"/>
    <property type="molecule type" value="Genomic_DNA"/>
</dbReference>
<keyword evidence="1" id="KW-0333">Golgi apparatus</keyword>
<keyword evidence="3" id="KW-1185">Reference proteome</keyword>
<dbReference type="AlphaFoldDB" id="A0A9P1IFZ3"/>
<proteinExistence type="inferred from homology"/>
<comment type="subcellular location">
    <subcellularLocation>
        <location evidence="1">Golgi apparatus</location>
        <location evidence="1">Golgi stack membrane</location>
        <topology evidence="1">Single-pass type II membrane protein</topology>
    </subcellularLocation>
</comment>
<evidence type="ECO:0000256" key="1">
    <source>
        <dbReference type="RuleBase" id="RU364016"/>
    </source>
</evidence>
<reference evidence="2" key="1">
    <citation type="submission" date="2022-11" db="EMBL/GenBank/DDBJ databases">
        <authorList>
            <person name="Kikuchi T."/>
        </authorList>
    </citation>
    <scope>NUCLEOTIDE SEQUENCE</scope>
    <source>
        <strain evidence="2">PS1010</strain>
    </source>
</reference>
<keyword evidence="1" id="KW-0812">Transmembrane</keyword>
<dbReference type="OrthoDB" id="9985088at2759"/>
<organism evidence="2 3">
    <name type="scientific">Caenorhabditis angaria</name>
    <dbReference type="NCBI Taxonomy" id="860376"/>
    <lineage>
        <taxon>Eukaryota</taxon>
        <taxon>Metazoa</taxon>
        <taxon>Ecdysozoa</taxon>
        <taxon>Nematoda</taxon>
        <taxon>Chromadorea</taxon>
        <taxon>Rhabditida</taxon>
        <taxon>Rhabditina</taxon>
        <taxon>Rhabditomorpha</taxon>
        <taxon>Rhabditoidea</taxon>
        <taxon>Rhabditidae</taxon>
        <taxon>Peloderinae</taxon>
        <taxon>Caenorhabditis</taxon>
    </lineage>
</organism>
<dbReference type="GO" id="GO:0032580">
    <property type="term" value="C:Golgi cisterna membrane"/>
    <property type="evidence" value="ECO:0007669"/>
    <property type="project" value="UniProtKB-SubCell"/>
</dbReference>
<protein>
    <recommendedName>
        <fullName evidence="1">Hexosyltransferase</fullName>
        <ecNumber evidence="1">2.4.1.-</ecNumber>
    </recommendedName>
</protein>
<dbReference type="GO" id="GO:0008376">
    <property type="term" value="F:acetylgalactosaminyltransferase activity"/>
    <property type="evidence" value="ECO:0007669"/>
    <property type="project" value="InterPro"/>
</dbReference>
<dbReference type="EC" id="2.4.1.-" evidence="1"/>
<sequence length="86" mass="10168">MDYVNARAKIAENLRNSRRNDMISMFLGDENVHVLRAVEPTLRIRYHKRHCDMESVDTDDIARCLERKRDNVAAKDQLAKLLFHEK</sequence>
<dbReference type="Pfam" id="PF05679">
    <property type="entry name" value="CHGN"/>
    <property type="match status" value="1"/>
</dbReference>
<comment type="caution">
    <text evidence="2">The sequence shown here is derived from an EMBL/GenBank/DDBJ whole genome shotgun (WGS) entry which is preliminary data.</text>
</comment>
<dbReference type="InterPro" id="IPR008428">
    <property type="entry name" value="Chond_GalNAc"/>
</dbReference>
<comment type="similarity">
    <text evidence="1">Belongs to the chondroitin N-acetylgalactosaminyltransferase family.</text>
</comment>
<name>A0A9P1IFZ3_9PELO</name>
<keyword evidence="1" id="KW-0735">Signal-anchor</keyword>
<accession>A0A9P1IFZ3</accession>
<evidence type="ECO:0000313" key="2">
    <source>
        <dbReference type="EMBL" id="CAI5444350.1"/>
    </source>
</evidence>
<gene>
    <name evidence="2" type="ORF">CAMP_LOCUS6987</name>
</gene>
<evidence type="ECO:0000313" key="3">
    <source>
        <dbReference type="Proteomes" id="UP001152747"/>
    </source>
</evidence>
<keyword evidence="1" id="KW-0808">Transferase</keyword>